<comment type="similarity">
    <text evidence="1">Belongs to the helicase family. UvrD subfamily.</text>
</comment>
<dbReference type="AlphaFoldDB" id="A0A9D2PS52"/>
<dbReference type="PROSITE" id="PS51198">
    <property type="entry name" value="UVRD_HELICASE_ATP_BIND"/>
    <property type="match status" value="1"/>
</dbReference>
<dbReference type="InterPro" id="IPR000212">
    <property type="entry name" value="DNA_helicase_UvrD/REP"/>
</dbReference>
<evidence type="ECO:0000256" key="1">
    <source>
        <dbReference type="ARBA" id="ARBA00009922"/>
    </source>
</evidence>
<dbReference type="InterPro" id="IPR014016">
    <property type="entry name" value="UvrD-like_ATP-bd"/>
</dbReference>
<keyword evidence="4 11" id="KW-0347">Helicase</keyword>
<comment type="catalytic activity">
    <reaction evidence="10">
        <text>ATP + H2O = ADP + phosphate + H(+)</text>
        <dbReference type="Rhea" id="RHEA:13065"/>
        <dbReference type="ChEBI" id="CHEBI:15377"/>
        <dbReference type="ChEBI" id="CHEBI:15378"/>
        <dbReference type="ChEBI" id="CHEBI:30616"/>
        <dbReference type="ChEBI" id="CHEBI:43474"/>
        <dbReference type="ChEBI" id="CHEBI:456216"/>
        <dbReference type="EC" id="5.6.2.4"/>
    </reaction>
</comment>
<dbReference type="EC" id="5.6.2.4" evidence="9"/>
<reference evidence="15" key="2">
    <citation type="submission" date="2021-04" db="EMBL/GenBank/DDBJ databases">
        <authorList>
            <person name="Gilroy R."/>
        </authorList>
    </citation>
    <scope>NUCLEOTIDE SEQUENCE</scope>
    <source>
        <strain evidence="15">CHK198-12963</strain>
    </source>
</reference>
<keyword evidence="3 11" id="KW-0378">Hydrolase</keyword>
<accession>A0A9D2PS52</accession>
<evidence type="ECO:0000256" key="4">
    <source>
        <dbReference type="ARBA" id="ARBA00022806"/>
    </source>
</evidence>
<gene>
    <name evidence="15" type="ORF">H9931_01690</name>
</gene>
<dbReference type="Pfam" id="PF00580">
    <property type="entry name" value="UvrD-helicase"/>
    <property type="match status" value="1"/>
</dbReference>
<keyword evidence="2 11" id="KW-0547">Nucleotide-binding</keyword>
<dbReference type="CDD" id="cd19067">
    <property type="entry name" value="PfuEndoQ-like"/>
    <property type="match status" value="1"/>
</dbReference>
<evidence type="ECO:0000256" key="10">
    <source>
        <dbReference type="ARBA" id="ARBA00048988"/>
    </source>
</evidence>
<evidence type="ECO:0000313" key="15">
    <source>
        <dbReference type="EMBL" id="HJC65419.1"/>
    </source>
</evidence>
<dbReference type="EMBL" id="DWWB01000005">
    <property type="protein sequence ID" value="HJC65419.1"/>
    <property type="molecule type" value="Genomic_DNA"/>
</dbReference>
<dbReference type="Pfam" id="PF13361">
    <property type="entry name" value="UvrD_C"/>
    <property type="match status" value="2"/>
</dbReference>
<keyword evidence="5 11" id="KW-0067">ATP-binding</keyword>
<protein>
    <recommendedName>
        <fullName evidence="9">DNA 3'-5' helicase</fullName>
        <ecNumber evidence="9">5.6.2.4</ecNumber>
    </recommendedName>
</protein>
<feature type="domain" description="UvrD-like helicase ATP-binding" evidence="13">
    <location>
        <begin position="476"/>
        <end position="737"/>
    </location>
</feature>
<comment type="catalytic activity">
    <reaction evidence="8">
        <text>Couples ATP hydrolysis with the unwinding of duplex DNA by translocating in the 3'-5' direction.</text>
        <dbReference type="EC" id="5.6.2.4"/>
    </reaction>
</comment>
<dbReference type="Proteomes" id="UP000823863">
    <property type="component" value="Unassembled WGS sequence"/>
</dbReference>
<dbReference type="GO" id="GO:0003677">
    <property type="term" value="F:DNA binding"/>
    <property type="evidence" value="ECO:0007669"/>
    <property type="project" value="UniProtKB-KW"/>
</dbReference>
<dbReference type="GO" id="GO:0000725">
    <property type="term" value="P:recombinational repair"/>
    <property type="evidence" value="ECO:0007669"/>
    <property type="project" value="TreeGrafter"/>
</dbReference>
<dbReference type="Gene3D" id="3.40.50.300">
    <property type="entry name" value="P-loop containing nucleotide triphosphate hydrolases"/>
    <property type="match status" value="3"/>
</dbReference>
<evidence type="ECO:0000256" key="11">
    <source>
        <dbReference type="PROSITE-ProRule" id="PRU00560"/>
    </source>
</evidence>
<evidence type="ECO:0000256" key="5">
    <source>
        <dbReference type="ARBA" id="ARBA00022840"/>
    </source>
</evidence>
<dbReference type="SUPFAM" id="SSF52540">
    <property type="entry name" value="P-loop containing nucleoside triphosphate hydrolases"/>
    <property type="match status" value="1"/>
</dbReference>
<evidence type="ECO:0000256" key="8">
    <source>
        <dbReference type="ARBA" id="ARBA00034617"/>
    </source>
</evidence>
<dbReference type="Gene3D" id="3.20.20.140">
    <property type="entry name" value="Metal-dependent hydrolases"/>
    <property type="match status" value="1"/>
</dbReference>
<proteinExistence type="inferred from homology"/>
<feature type="compositionally biased region" description="Basic and acidic residues" evidence="12">
    <location>
        <begin position="431"/>
        <end position="456"/>
    </location>
</feature>
<evidence type="ECO:0000256" key="7">
    <source>
        <dbReference type="ARBA" id="ARBA00023235"/>
    </source>
</evidence>
<name>A0A9D2PS52_9FIRM</name>
<dbReference type="Gene3D" id="1.10.10.160">
    <property type="match status" value="1"/>
</dbReference>
<evidence type="ECO:0000256" key="12">
    <source>
        <dbReference type="SAM" id="MobiDB-lite"/>
    </source>
</evidence>
<dbReference type="GO" id="GO:0043138">
    <property type="term" value="F:3'-5' DNA helicase activity"/>
    <property type="evidence" value="ECO:0007669"/>
    <property type="project" value="UniProtKB-EC"/>
</dbReference>
<dbReference type="SUPFAM" id="SSF89550">
    <property type="entry name" value="PHP domain-like"/>
    <property type="match status" value="1"/>
</dbReference>
<evidence type="ECO:0000256" key="2">
    <source>
        <dbReference type="ARBA" id="ARBA00022741"/>
    </source>
</evidence>
<dbReference type="PANTHER" id="PTHR11070">
    <property type="entry name" value="UVRD / RECB / PCRA DNA HELICASE FAMILY MEMBER"/>
    <property type="match status" value="1"/>
</dbReference>
<feature type="region of interest" description="Disordered" evidence="12">
    <location>
        <begin position="1037"/>
        <end position="1071"/>
    </location>
</feature>
<evidence type="ECO:0000256" key="3">
    <source>
        <dbReference type="ARBA" id="ARBA00022801"/>
    </source>
</evidence>
<feature type="compositionally biased region" description="Basic and acidic residues" evidence="12">
    <location>
        <begin position="1038"/>
        <end position="1057"/>
    </location>
</feature>
<feature type="domain" description="UvrD-like helicase C-terminal" evidence="14">
    <location>
        <begin position="738"/>
        <end position="1054"/>
    </location>
</feature>
<dbReference type="PROSITE" id="PS51217">
    <property type="entry name" value="UVRD_HELICASE_CTER"/>
    <property type="match status" value="1"/>
</dbReference>
<sequence>MYIGDLHIHSRYSRATSRDLTPESLDFWAARKGIHLVGTGDFTHPAWREELKEKLKPAEDGLYVLDPSLRRREEVPGSSVPRFVISGEISSIYKKNGKVRKVHSLILLPGLEEAQALSGKLETIGNIHSDGRPILGLDCRDLLEITLEICPRAIYIPAHIWTPHFSLFGAFSGFDRIEECFEDMTPYIHALETGLSSDPLMNWNWSALDSYFLVSNSDAHSPLKLGREANLLDIEMSYEGLYQALQAGKGLAGTIEFFPEEGKYHYDGHRKCHVCLSPKEAEALGNRCPVCGKKLTIGVDHRVEQLADREETFRPENARDFESLVPLPEVIAAATGHGAASTKVRSLYENMVRKLGTEFEILRNVPAEEIGSQFGPMIGEGISRLREGRVKRLPGFDGEYGVIRLFEPWEIEELEGQISLFSLFGMKSDSSEQETKGAKRKEAAEMDRISENRRPQAEFSPKSLPAEESAAASSGQSLNPSQQQAVRALARTTAVEAGPGTGKTRTLVERILYMIQEQRISPAEITAVTFTNRAAGEMEKRIHSRLPGKRGLKRMKIGTFHSICYRMLKETGLKAVLLQESEQLEIAEEVICELGLKQKPSQLLEEISRQKTGERVVCEDGADGLEQACRRYQERLEELNGMDYDDILLKAVKALEEGKMDEKPFRYLLVDEFQDVSSLQYRLIRLMNRRGRQLFVIGDPDQSIYGFRGSDSRIFERLSRDEPELCRIRLEENYRSSGHIVHAARELIRHNPGPERGLWTRKEAGTPLRLVSAASEMSEAIFAAKEINRMVGGIDMLDAQEGFGPSEEKKTRSFGDIAVIYRTHRQGELLERCLCQEGIPYIVAGREEFLQADSVRGSLSFFSCLAGEESQLTRPLCRKLLWKDREPEDGEWEQLTAEFLPLYQKQKPGKFLEAWVRRMGFQEDGPMEKFCSMAPFYRTMKEMAEAVRYGGESDLKRCGQKTYASDAVTLTTIHGAKGLEFPAVILFGARKGLIPLETKRGETDEEEERRLFFVGVTRAMEELVITSSKEPSVFLAELPKEDRLSEQTGRREKKGQEHQMSLFELDPSFGK</sequence>
<evidence type="ECO:0000259" key="14">
    <source>
        <dbReference type="PROSITE" id="PS51217"/>
    </source>
</evidence>
<dbReference type="InterPro" id="IPR016195">
    <property type="entry name" value="Pol/histidinol_Pase-like"/>
</dbReference>
<comment type="caution">
    <text evidence="15">The sequence shown here is derived from an EMBL/GenBank/DDBJ whole genome shotgun (WGS) entry which is preliminary data.</text>
</comment>
<keyword evidence="6" id="KW-0238">DNA-binding</keyword>
<dbReference type="Gene3D" id="1.10.486.10">
    <property type="entry name" value="PCRA, domain 4"/>
    <property type="match status" value="2"/>
</dbReference>
<evidence type="ECO:0000313" key="16">
    <source>
        <dbReference type="Proteomes" id="UP000823863"/>
    </source>
</evidence>
<reference evidence="15" key="1">
    <citation type="journal article" date="2021" name="PeerJ">
        <title>Extensive microbial diversity within the chicken gut microbiome revealed by metagenomics and culture.</title>
        <authorList>
            <person name="Gilroy R."/>
            <person name="Ravi A."/>
            <person name="Getino M."/>
            <person name="Pursley I."/>
            <person name="Horton D.L."/>
            <person name="Alikhan N.F."/>
            <person name="Baker D."/>
            <person name="Gharbi K."/>
            <person name="Hall N."/>
            <person name="Watson M."/>
            <person name="Adriaenssens E.M."/>
            <person name="Foster-Nyarko E."/>
            <person name="Jarju S."/>
            <person name="Secka A."/>
            <person name="Antonio M."/>
            <person name="Oren A."/>
            <person name="Chaudhuri R.R."/>
            <person name="La Ragione R."/>
            <person name="Hildebrand F."/>
            <person name="Pallen M.J."/>
        </authorList>
    </citation>
    <scope>NUCLEOTIDE SEQUENCE</scope>
    <source>
        <strain evidence="15">CHK198-12963</strain>
    </source>
</reference>
<dbReference type="GO" id="GO:0016787">
    <property type="term" value="F:hydrolase activity"/>
    <property type="evidence" value="ECO:0007669"/>
    <property type="project" value="UniProtKB-UniRule"/>
</dbReference>
<feature type="region of interest" description="Disordered" evidence="12">
    <location>
        <begin position="431"/>
        <end position="489"/>
    </location>
</feature>
<feature type="binding site" evidence="11">
    <location>
        <begin position="497"/>
        <end position="504"/>
    </location>
    <ligand>
        <name>ATP</name>
        <dbReference type="ChEBI" id="CHEBI:30616"/>
    </ligand>
</feature>
<dbReference type="GO" id="GO:0005524">
    <property type="term" value="F:ATP binding"/>
    <property type="evidence" value="ECO:0007669"/>
    <property type="project" value="UniProtKB-UniRule"/>
</dbReference>
<evidence type="ECO:0000259" key="13">
    <source>
        <dbReference type="PROSITE" id="PS51198"/>
    </source>
</evidence>
<dbReference type="PANTHER" id="PTHR11070:SF2">
    <property type="entry name" value="ATP-DEPENDENT DNA HELICASE SRS2"/>
    <property type="match status" value="1"/>
</dbReference>
<dbReference type="InterPro" id="IPR014017">
    <property type="entry name" value="DNA_helicase_UvrD-like_C"/>
</dbReference>
<dbReference type="InterPro" id="IPR013986">
    <property type="entry name" value="DExx_box_DNA_helicase_dom_sf"/>
</dbReference>
<dbReference type="InterPro" id="IPR027417">
    <property type="entry name" value="P-loop_NTPase"/>
</dbReference>
<evidence type="ECO:0000256" key="9">
    <source>
        <dbReference type="ARBA" id="ARBA00034808"/>
    </source>
</evidence>
<dbReference type="CDD" id="cd17932">
    <property type="entry name" value="DEXQc_UvrD"/>
    <property type="match status" value="1"/>
</dbReference>
<keyword evidence="7" id="KW-0413">Isomerase</keyword>
<organism evidence="15 16">
    <name type="scientific">Candidatus Enterocloster excrementigallinarum</name>
    <dbReference type="NCBI Taxonomy" id="2838558"/>
    <lineage>
        <taxon>Bacteria</taxon>
        <taxon>Bacillati</taxon>
        <taxon>Bacillota</taxon>
        <taxon>Clostridia</taxon>
        <taxon>Lachnospirales</taxon>
        <taxon>Lachnospiraceae</taxon>
        <taxon>Enterocloster</taxon>
    </lineage>
</organism>
<feature type="compositionally biased region" description="Polar residues" evidence="12">
    <location>
        <begin position="475"/>
        <end position="485"/>
    </location>
</feature>
<evidence type="ECO:0000256" key="6">
    <source>
        <dbReference type="ARBA" id="ARBA00023125"/>
    </source>
</evidence>